<sequence length="642" mass="71254">MARGLRLLLALAAILALAAGASSSRRRSSSGTPAHGGGSGGRGRGGSKGGRRAPAPARRYEEDYDDYGEEEEEYYPTRAPARARRPAERASQAPGRSSRSGPRPRKAEPMGRGAAPYRDGGSKRSSRNYGGEERAVVSWGAPGRGRGRAPPTPTLREKAMEQMEAAREAGSSQFRLFYRMGKSLFSSSYEKLFLQATAPDDEPVAQDSMERLLESIAQFRTLGDTEDEDNPYRVTLRKLWSKMMEKDWRTVIKALFLLHRIVRDSHPRDGAIFDRHLRRMQREINPKAKPPRTYFNLAQIIDLAPESESFRNFVGAYAVFVLKRATTFAGRFDQVKALGPDDKESDVLATMRAARATLNYGLRCNLEPDLENYVTCTALEVLSRDLRDLWKGYCKGINCLMEDRRPSNLSPSMKKEKMKLLESFKEDRNNLKQFMRKTSRALAYYRLRVPADLETKVDMDALDARIAAIKTGKAAPPAGRAPPKAPPAPKAASAGRAPPAAKGKAAKKAAPAAALDDFEDEAVDEGYDAAAGADDDFYGDAEDDEVEAFDDVDEEDAYDDAGDEDAFDDAGLDEDDFDEGDDLAMDEAGDDLDGDVDEDDFYGEDSFDEDDMAEEDDEGSWDEADEEDEEDFYDDYEDDEDW</sequence>
<feature type="domain" description="ENTH" evidence="3">
    <location>
        <begin position="181"/>
        <end position="335"/>
    </location>
</feature>
<evidence type="ECO:0000313" key="4">
    <source>
        <dbReference type="EMBL" id="CAD9249922.1"/>
    </source>
</evidence>
<dbReference type="PANTHER" id="PTHR22951:SF5">
    <property type="entry name" value="PHOSPHATIDYLINOSITOL-BINDING CLATHRIN ASSEMBLY PROTEIN LAP"/>
    <property type="match status" value="1"/>
</dbReference>
<dbReference type="GO" id="GO:0030136">
    <property type="term" value="C:clathrin-coated vesicle"/>
    <property type="evidence" value="ECO:0007669"/>
    <property type="project" value="TreeGrafter"/>
</dbReference>
<feature type="chain" id="PRO_5030991248" description="ENTH domain-containing protein" evidence="2">
    <location>
        <begin position="24"/>
        <end position="642"/>
    </location>
</feature>
<name>A0A7S1TWX4_9STRA</name>
<dbReference type="InterPro" id="IPR045192">
    <property type="entry name" value="AP180-like"/>
</dbReference>
<dbReference type="GO" id="GO:0005545">
    <property type="term" value="F:1-phosphatidylinositol binding"/>
    <property type="evidence" value="ECO:0007669"/>
    <property type="project" value="TreeGrafter"/>
</dbReference>
<dbReference type="Pfam" id="PF07651">
    <property type="entry name" value="ANTH"/>
    <property type="match status" value="1"/>
</dbReference>
<gene>
    <name evidence="4" type="ORF">PPAR1163_LOCUS8283</name>
</gene>
<evidence type="ECO:0000259" key="3">
    <source>
        <dbReference type="PROSITE" id="PS50942"/>
    </source>
</evidence>
<dbReference type="GO" id="GO:0048268">
    <property type="term" value="P:clathrin coat assembly"/>
    <property type="evidence" value="ECO:0007669"/>
    <property type="project" value="InterPro"/>
</dbReference>
<reference evidence="4" key="1">
    <citation type="submission" date="2021-01" db="EMBL/GenBank/DDBJ databases">
        <authorList>
            <person name="Corre E."/>
            <person name="Pelletier E."/>
            <person name="Niang G."/>
            <person name="Scheremetjew M."/>
            <person name="Finn R."/>
            <person name="Kale V."/>
            <person name="Holt S."/>
            <person name="Cochrane G."/>
            <person name="Meng A."/>
            <person name="Brown T."/>
            <person name="Cohen L."/>
        </authorList>
    </citation>
    <scope>NUCLEOTIDE SEQUENCE</scope>
    <source>
        <strain evidence="4">CCMP2877</strain>
    </source>
</reference>
<proteinExistence type="predicted"/>
<dbReference type="GO" id="GO:0000149">
    <property type="term" value="F:SNARE binding"/>
    <property type="evidence" value="ECO:0007669"/>
    <property type="project" value="TreeGrafter"/>
</dbReference>
<feature type="compositionally biased region" description="Gly residues" evidence="1">
    <location>
        <begin position="34"/>
        <end position="48"/>
    </location>
</feature>
<dbReference type="GO" id="GO:0005905">
    <property type="term" value="C:clathrin-coated pit"/>
    <property type="evidence" value="ECO:0007669"/>
    <property type="project" value="TreeGrafter"/>
</dbReference>
<feature type="compositionally biased region" description="Acidic residues" evidence="1">
    <location>
        <begin position="516"/>
        <end position="642"/>
    </location>
</feature>
<dbReference type="InterPro" id="IPR011417">
    <property type="entry name" value="ANTH_dom"/>
</dbReference>
<accession>A0A7S1TWX4</accession>
<dbReference type="GO" id="GO:0006900">
    <property type="term" value="P:vesicle budding from membrane"/>
    <property type="evidence" value="ECO:0007669"/>
    <property type="project" value="TreeGrafter"/>
</dbReference>
<dbReference type="GO" id="GO:0005546">
    <property type="term" value="F:phosphatidylinositol-4,5-bisphosphate binding"/>
    <property type="evidence" value="ECO:0007669"/>
    <property type="project" value="TreeGrafter"/>
</dbReference>
<feature type="signal peptide" evidence="2">
    <location>
        <begin position="1"/>
        <end position="23"/>
    </location>
</feature>
<dbReference type="InterPro" id="IPR013809">
    <property type="entry name" value="ENTH"/>
</dbReference>
<feature type="compositionally biased region" description="Pro residues" evidence="1">
    <location>
        <begin position="479"/>
        <end position="489"/>
    </location>
</feature>
<dbReference type="EMBL" id="HBGJ01013113">
    <property type="protein sequence ID" value="CAD9249922.1"/>
    <property type="molecule type" value="Transcribed_RNA"/>
</dbReference>
<feature type="compositionally biased region" description="Low complexity" evidence="1">
    <location>
        <begin position="19"/>
        <end position="33"/>
    </location>
</feature>
<dbReference type="GO" id="GO:0072583">
    <property type="term" value="P:clathrin-dependent endocytosis"/>
    <property type="evidence" value="ECO:0007669"/>
    <property type="project" value="InterPro"/>
</dbReference>
<dbReference type="InterPro" id="IPR008942">
    <property type="entry name" value="ENTH_VHS"/>
</dbReference>
<feature type="region of interest" description="Disordered" evidence="1">
    <location>
        <begin position="472"/>
        <end position="642"/>
    </location>
</feature>
<dbReference type="PANTHER" id="PTHR22951">
    <property type="entry name" value="CLATHRIN ASSEMBLY PROTEIN"/>
    <property type="match status" value="1"/>
</dbReference>
<protein>
    <recommendedName>
        <fullName evidence="3">ENTH domain-containing protein</fullName>
    </recommendedName>
</protein>
<dbReference type="Gene3D" id="1.25.40.90">
    <property type="match status" value="1"/>
</dbReference>
<evidence type="ECO:0000256" key="2">
    <source>
        <dbReference type="SAM" id="SignalP"/>
    </source>
</evidence>
<dbReference type="GO" id="GO:0032050">
    <property type="term" value="F:clathrin heavy chain binding"/>
    <property type="evidence" value="ECO:0007669"/>
    <property type="project" value="TreeGrafter"/>
</dbReference>
<dbReference type="SUPFAM" id="SSF48464">
    <property type="entry name" value="ENTH/VHS domain"/>
    <property type="match status" value="1"/>
</dbReference>
<evidence type="ECO:0000256" key="1">
    <source>
        <dbReference type="SAM" id="MobiDB-lite"/>
    </source>
</evidence>
<keyword evidence="2" id="KW-0732">Signal</keyword>
<feature type="region of interest" description="Disordered" evidence="1">
    <location>
        <begin position="19"/>
        <end position="155"/>
    </location>
</feature>
<organism evidence="4">
    <name type="scientific">Phaeomonas parva</name>
    <dbReference type="NCBI Taxonomy" id="124430"/>
    <lineage>
        <taxon>Eukaryota</taxon>
        <taxon>Sar</taxon>
        <taxon>Stramenopiles</taxon>
        <taxon>Ochrophyta</taxon>
        <taxon>Pinguiophyceae</taxon>
        <taxon>Pinguiochrysidales</taxon>
        <taxon>Pinguiochrysidaceae</taxon>
        <taxon>Phaeomonas</taxon>
    </lineage>
</organism>
<dbReference type="PROSITE" id="PS50942">
    <property type="entry name" value="ENTH"/>
    <property type="match status" value="1"/>
</dbReference>
<feature type="compositionally biased region" description="Low complexity" evidence="1">
    <location>
        <begin position="490"/>
        <end position="514"/>
    </location>
</feature>
<feature type="compositionally biased region" description="Acidic residues" evidence="1">
    <location>
        <begin position="62"/>
        <end position="74"/>
    </location>
</feature>
<dbReference type="AlphaFoldDB" id="A0A7S1TWX4"/>